<dbReference type="AlphaFoldDB" id="A0A8S9H0Y2"/>
<dbReference type="Proteomes" id="UP000712281">
    <property type="component" value="Unassembled WGS sequence"/>
</dbReference>
<feature type="transmembrane region" description="Helical" evidence="2">
    <location>
        <begin position="116"/>
        <end position="133"/>
    </location>
</feature>
<accession>A0A8S9H0Y2</accession>
<feature type="region of interest" description="Disordered" evidence="1">
    <location>
        <begin position="63"/>
        <end position="104"/>
    </location>
</feature>
<keyword evidence="2" id="KW-0472">Membrane</keyword>
<dbReference type="EMBL" id="QGKW02001988">
    <property type="protein sequence ID" value="KAF2551459.1"/>
    <property type="molecule type" value="Genomic_DNA"/>
</dbReference>
<organism evidence="3 4">
    <name type="scientific">Brassica cretica</name>
    <name type="common">Mustard</name>
    <dbReference type="NCBI Taxonomy" id="69181"/>
    <lineage>
        <taxon>Eukaryota</taxon>
        <taxon>Viridiplantae</taxon>
        <taxon>Streptophyta</taxon>
        <taxon>Embryophyta</taxon>
        <taxon>Tracheophyta</taxon>
        <taxon>Spermatophyta</taxon>
        <taxon>Magnoliopsida</taxon>
        <taxon>eudicotyledons</taxon>
        <taxon>Gunneridae</taxon>
        <taxon>Pentapetalae</taxon>
        <taxon>rosids</taxon>
        <taxon>malvids</taxon>
        <taxon>Brassicales</taxon>
        <taxon>Brassicaceae</taxon>
        <taxon>Brassiceae</taxon>
        <taxon>Brassica</taxon>
    </lineage>
</organism>
<proteinExistence type="predicted"/>
<keyword evidence="2" id="KW-1133">Transmembrane helix</keyword>
<evidence type="ECO:0000256" key="1">
    <source>
        <dbReference type="SAM" id="MobiDB-lite"/>
    </source>
</evidence>
<protein>
    <submittedName>
        <fullName evidence="3">Uncharacterized protein</fullName>
    </submittedName>
</protein>
<sequence length="298" mass="32848">MRERERERERERTFGVLPPGVLAGATTRQDVVKLVITINRSSRPSTCSSRRDEAVSADLAAIGAPMSPDAPPQVSSSERVESTRRRRKSPPPSSSTVLRHSSVTAGNRLRRRRRRISRFGLLYAGLYGGAANFSRPWAASVHLARTIVCCLGTLGETNKYVIFGRIWCYWTFHSNFYLGLGLFLFGDGYRNCCMPDCMEVQPTLVDRLSCSLVCVDKSSTGGVRALSRAVLCFCAMSGSMDFGVASHTSLGDSPVAHPSLFPFSGYCWWSVVLSVRETGVTLLYDDASGVTRCPLDRR</sequence>
<reference evidence="3" key="1">
    <citation type="submission" date="2019-12" db="EMBL/GenBank/DDBJ databases">
        <title>Genome sequencing and annotation of Brassica cretica.</title>
        <authorList>
            <person name="Studholme D.J."/>
            <person name="Sarris P.F."/>
        </authorList>
    </citation>
    <scope>NUCLEOTIDE SEQUENCE</scope>
    <source>
        <strain evidence="3">PFS-001/15</strain>
        <tissue evidence="3">Leaf</tissue>
    </source>
</reference>
<evidence type="ECO:0000256" key="2">
    <source>
        <dbReference type="SAM" id="Phobius"/>
    </source>
</evidence>
<name>A0A8S9H0Y2_BRACR</name>
<gene>
    <name evidence="3" type="ORF">F2Q68_00036198</name>
</gene>
<feature type="transmembrane region" description="Helical" evidence="2">
    <location>
        <begin position="167"/>
        <end position="186"/>
    </location>
</feature>
<evidence type="ECO:0000313" key="3">
    <source>
        <dbReference type="EMBL" id="KAF2551459.1"/>
    </source>
</evidence>
<keyword evidence="2" id="KW-0812">Transmembrane</keyword>
<evidence type="ECO:0000313" key="4">
    <source>
        <dbReference type="Proteomes" id="UP000712281"/>
    </source>
</evidence>
<comment type="caution">
    <text evidence="3">The sequence shown here is derived from an EMBL/GenBank/DDBJ whole genome shotgun (WGS) entry which is preliminary data.</text>
</comment>